<keyword evidence="3" id="KW-1185">Reference proteome</keyword>
<name>A0A510URG5_9CELL</name>
<evidence type="ECO:0000256" key="1">
    <source>
        <dbReference type="SAM" id="SignalP"/>
    </source>
</evidence>
<evidence type="ECO:0008006" key="4">
    <source>
        <dbReference type="Google" id="ProtNLM"/>
    </source>
</evidence>
<gene>
    <name evidence="2" type="ORF">CPE01_09450</name>
</gene>
<dbReference type="InterPro" id="IPR021903">
    <property type="entry name" value="DUF3515"/>
</dbReference>
<evidence type="ECO:0000313" key="3">
    <source>
        <dbReference type="Proteomes" id="UP000321386"/>
    </source>
</evidence>
<feature type="chain" id="PRO_5039457159" description="Lipoprotein" evidence="1">
    <location>
        <begin position="21"/>
        <end position="164"/>
    </location>
</feature>
<reference evidence="2 3" key="1">
    <citation type="submission" date="2019-07" db="EMBL/GenBank/DDBJ databases">
        <title>Whole genome shotgun sequence of Cellulomonas persica NBRC 101101.</title>
        <authorList>
            <person name="Hosoyama A."/>
            <person name="Uohara A."/>
            <person name="Ohji S."/>
            <person name="Ichikawa N."/>
        </authorList>
    </citation>
    <scope>NUCLEOTIDE SEQUENCE [LARGE SCALE GENOMIC DNA]</scope>
    <source>
        <strain evidence="2 3">NBRC 101101</strain>
    </source>
</reference>
<dbReference type="Proteomes" id="UP000321386">
    <property type="component" value="Unassembled WGS sequence"/>
</dbReference>
<dbReference type="Pfam" id="PF12028">
    <property type="entry name" value="DUF3515"/>
    <property type="match status" value="1"/>
</dbReference>
<evidence type="ECO:0000313" key="2">
    <source>
        <dbReference type="EMBL" id="GEK17212.1"/>
    </source>
</evidence>
<dbReference type="PROSITE" id="PS51257">
    <property type="entry name" value="PROKAR_LIPOPROTEIN"/>
    <property type="match status" value="1"/>
</dbReference>
<sequence length="164" mass="17159">MVRVPSARRLIALVVLPATLAGCASVVATKPGPFATDPVCAQVVLTTPDELAEGLTRRDTDAQATTAWGDGSGAVVLRCGVEPLAPTTDRCQTVEAADGTSVDWVIVASDPDDEQASDWTFTTYGRVPAVQVLVPAEVAQKHPSSFLDRLGAAVSLTERERGCL</sequence>
<dbReference type="EMBL" id="BJUA01000003">
    <property type="protein sequence ID" value="GEK17212.1"/>
    <property type="molecule type" value="Genomic_DNA"/>
</dbReference>
<proteinExistence type="predicted"/>
<protein>
    <recommendedName>
        <fullName evidence="4">Lipoprotein</fullName>
    </recommendedName>
</protein>
<dbReference type="AlphaFoldDB" id="A0A510URG5"/>
<dbReference type="OrthoDB" id="4331648at2"/>
<comment type="caution">
    <text evidence="2">The sequence shown here is derived from an EMBL/GenBank/DDBJ whole genome shotgun (WGS) entry which is preliminary data.</text>
</comment>
<organism evidence="2 3">
    <name type="scientific">Cellulomonas persica</name>
    <dbReference type="NCBI Taxonomy" id="76861"/>
    <lineage>
        <taxon>Bacteria</taxon>
        <taxon>Bacillati</taxon>
        <taxon>Actinomycetota</taxon>
        <taxon>Actinomycetes</taxon>
        <taxon>Micrococcales</taxon>
        <taxon>Cellulomonadaceae</taxon>
        <taxon>Cellulomonas</taxon>
    </lineage>
</organism>
<keyword evidence="1" id="KW-0732">Signal</keyword>
<feature type="signal peptide" evidence="1">
    <location>
        <begin position="1"/>
        <end position="20"/>
    </location>
</feature>
<accession>A0A510URG5</accession>